<evidence type="ECO:0000256" key="3">
    <source>
        <dbReference type="ARBA" id="ARBA00023002"/>
    </source>
</evidence>
<gene>
    <name evidence="5" type="ORF">ASPWEDRAFT_25696</name>
</gene>
<dbReference type="InterPro" id="IPR002347">
    <property type="entry name" value="SDR_fam"/>
</dbReference>
<evidence type="ECO:0000256" key="1">
    <source>
        <dbReference type="ARBA" id="ARBA00006484"/>
    </source>
</evidence>
<dbReference type="AlphaFoldDB" id="A0A1L9RYE7"/>
<dbReference type="InterPro" id="IPR020904">
    <property type="entry name" value="Sc_DH/Rdtase_CS"/>
</dbReference>
<keyword evidence="3" id="KW-0560">Oxidoreductase</keyword>
<dbReference type="SUPFAM" id="SSF51735">
    <property type="entry name" value="NAD(P)-binding Rossmann-fold domains"/>
    <property type="match status" value="1"/>
</dbReference>
<dbReference type="VEuPathDB" id="FungiDB:ASPWEDRAFT_25696"/>
<dbReference type="GO" id="GO:0044550">
    <property type="term" value="P:secondary metabolite biosynthetic process"/>
    <property type="evidence" value="ECO:0007669"/>
    <property type="project" value="UniProtKB-ARBA"/>
</dbReference>
<evidence type="ECO:0000256" key="4">
    <source>
        <dbReference type="RuleBase" id="RU000363"/>
    </source>
</evidence>
<dbReference type="PRINTS" id="PR00080">
    <property type="entry name" value="SDRFAMILY"/>
</dbReference>
<dbReference type="PRINTS" id="PR00081">
    <property type="entry name" value="GDHRDH"/>
</dbReference>
<dbReference type="OrthoDB" id="1274115at2759"/>
<dbReference type="Pfam" id="PF00106">
    <property type="entry name" value="adh_short"/>
    <property type="match status" value="1"/>
</dbReference>
<dbReference type="Gene3D" id="3.40.50.720">
    <property type="entry name" value="NAD(P)-binding Rossmann-like Domain"/>
    <property type="match status" value="1"/>
</dbReference>
<dbReference type="EMBL" id="KV878210">
    <property type="protein sequence ID" value="OJJ39904.1"/>
    <property type="molecule type" value="Genomic_DNA"/>
</dbReference>
<evidence type="ECO:0000256" key="2">
    <source>
        <dbReference type="ARBA" id="ARBA00022857"/>
    </source>
</evidence>
<dbReference type="InterPro" id="IPR036291">
    <property type="entry name" value="NAD(P)-bd_dom_sf"/>
</dbReference>
<evidence type="ECO:0000313" key="6">
    <source>
        <dbReference type="Proteomes" id="UP000184383"/>
    </source>
</evidence>
<dbReference type="GeneID" id="63748612"/>
<dbReference type="PANTHER" id="PTHR43976">
    <property type="entry name" value="SHORT CHAIN DEHYDROGENASE"/>
    <property type="match status" value="1"/>
</dbReference>
<dbReference type="STRING" id="1073089.A0A1L9RYE7"/>
<sequence>MSTPQVWLITGASSGLGTVLAETVLKAGHKVIATARDPVKAAQTHPQIESLGGKWLQLDITRPDTKETVETAIREAGHIDVVVNNAGYSLLGSIEDMSEEEIHQQINTNLYGPIRVTKAALPFMREQKSGTIVNVGSIAGIHGYPSCGLYAASKFSLEGLSEALSVEVAPFNIRVLLVEPGSFRTNFLSAYLTPAAGLNPAYEGTAVDQMLQLFRDSNGKQPGDPVKAVERIYDVVQGTGLGAGKTNFLRLPLGKDCMSRARSKLEGMLKNLDEMEEIASSTGLA</sequence>
<evidence type="ECO:0000313" key="5">
    <source>
        <dbReference type="EMBL" id="OJJ39904.1"/>
    </source>
</evidence>
<dbReference type="Proteomes" id="UP000184383">
    <property type="component" value="Unassembled WGS sequence"/>
</dbReference>
<protein>
    <recommendedName>
        <fullName evidence="7">Short chain oxidoreductase/dehydrogenase</fullName>
    </recommendedName>
</protein>
<keyword evidence="2" id="KW-0521">NADP</keyword>
<proteinExistence type="inferred from homology"/>
<accession>A0A1L9RYE7</accession>
<comment type="similarity">
    <text evidence="1 4">Belongs to the short-chain dehydrogenases/reductases (SDR) family.</text>
</comment>
<evidence type="ECO:0008006" key="7">
    <source>
        <dbReference type="Google" id="ProtNLM"/>
    </source>
</evidence>
<dbReference type="RefSeq" id="XP_040693580.1">
    <property type="nucleotide sequence ID" value="XM_040832764.1"/>
</dbReference>
<dbReference type="PANTHER" id="PTHR43976:SF16">
    <property type="entry name" value="SHORT-CHAIN DEHYDROGENASE_REDUCTASE FAMILY PROTEIN"/>
    <property type="match status" value="1"/>
</dbReference>
<keyword evidence="6" id="KW-1185">Reference proteome</keyword>
<dbReference type="CDD" id="cd05374">
    <property type="entry name" value="17beta-HSD-like_SDR_c"/>
    <property type="match status" value="1"/>
</dbReference>
<name>A0A1L9RYE7_ASPWE</name>
<reference evidence="6" key="1">
    <citation type="journal article" date="2017" name="Genome Biol.">
        <title>Comparative genomics reveals high biological diversity and specific adaptations in the industrially and medically important fungal genus Aspergillus.</title>
        <authorList>
            <person name="de Vries R.P."/>
            <person name="Riley R."/>
            <person name="Wiebenga A."/>
            <person name="Aguilar-Osorio G."/>
            <person name="Amillis S."/>
            <person name="Uchima C.A."/>
            <person name="Anderluh G."/>
            <person name="Asadollahi M."/>
            <person name="Askin M."/>
            <person name="Barry K."/>
            <person name="Battaglia E."/>
            <person name="Bayram O."/>
            <person name="Benocci T."/>
            <person name="Braus-Stromeyer S.A."/>
            <person name="Caldana C."/>
            <person name="Canovas D."/>
            <person name="Cerqueira G.C."/>
            <person name="Chen F."/>
            <person name="Chen W."/>
            <person name="Choi C."/>
            <person name="Clum A."/>
            <person name="Dos Santos R.A."/>
            <person name="Damasio A.R."/>
            <person name="Diallinas G."/>
            <person name="Emri T."/>
            <person name="Fekete E."/>
            <person name="Flipphi M."/>
            <person name="Freyberg S."/>
            <person name="Gallo A."/>
            <person name="Gournas C."/>
            <person name="Habgood R."/>
            <person name="Hainaut M."/>
            <person name="Harispe M.L."/>
            <person name="Henrissat B."/>
            <person name="Hilden K.S."/>
            <person name="Hope R."/>
            <person name="Hossain A."/>
            <person name="Karabika E."/>
            <person name="Karaffa L."/>
            <person name="Karanyi Z."/>
            <person name="Krasevec N."/>
            <person name="Kuo A."/>
            <person name="Kusch H."/>
            <person name="LaButti K."/>
            <person name="Lagendijk E.L."/>
            <person name="Lapidus A."/>
            <person name="Levasseur A."/>
            <person name="Lindquist E."/>
            <person name="Lipzen A."/>
            <person name="Logrieco A.F."/>
            <person name="MacCabe A."/>
            <person name="Maekelae M.R."/>
            <person name="Malavazi I."/>
            <person name="Melin P."/>
            <person name="Meyer V."/>
            <person name="Mielnichuk N."/>
            <person name="Miskei M."/>
            <person name="Molnar A.P."/>
            <person name="Mule G."/>
            <person name="Ngan C.Y."/>
            <person name="Orejas M."/>
            <person name="Orosz E."/>
            <person name="Ouedraogo J.P."/>
            <person name="Overkamp K.M."/>
            <person name="Park H.-S."/>
            <person name="Perrone G."/>
            <person name="Piumi F."/>
            <person name="Punt P.J."/>
            <person name="Ram A.F."/>
            <person name="Ramon A."/>
            <person name="Rauscher S."/>
            <person name="Record E."/>
            <person name="Riano-Pachon D.M."/>
            <person name="Robert V."/>
            <person name="Roehrig J."/>
            <person name="Ruller R."/>
            <person name="Salamov A."/>
            <person name="Salih N.S."/>
            <person name="Samson R.A."/>
            <person name="Sandor E."/>
            <person name="Sanguinetti M."/>
            <person name="Schuetze T."/>
            <person name="Sepcic K."/>
            <person name="Shelest E."/>
            <person name="Sherlock G."/>
            <person name="Sophianopoulou V."/>
            <person name="Squina F.M."/>
            <person name="Sun H."/>
            <person name="Susca A."/>
            <person name="Todd R.B."/>
            <person name="Tsang A."/>
            <person name="Unkles S.E."/>
            <person name="van de Wiele N."/>
            <person name="van Rossen-Uffink D."/>
            <person name="Oliveira J.V."/>
            <person name="Vesth T.C."/>
            <person name="Visser J."/>
            <person name="Yu J.-H."/>
            <person name="Zhou M."/>
            <person name="Andersen M.R."/>
            <person name="Archer D.B."/>
            <person name="Baker S.E."/>
            <person name="Benoit I."/>
            <person name="Brakhage A.A."/>
            <person name="Braus G.H."/>
            <person name="Fischer R."/>
            <person name="Frisvad J.C."/>
            <person name="Goldman G.H."/>
            <person name="Houbraken J."/>
            <person name="Oakley B."/>
            <person name="Pocsi I."/>
            <person name="Scazzocchio C."/>
            <person name="Seiboth B."/>
            <person name="vanKuyk P.A."/>
            <person name="Wortman J."/>
            <person name="Dyer P.S."/>
            <person name="Grigoriev I.V."/>
        </authorList>
    </citation>
    <scope>NUCLEOTIDE SEQUENCE [LARGE SCALE GENOMIC DNA]</scope>
    <source>
        <strain evidence="6">DTO 134E9</strain>
    </source>
</reference>
<organism evidence="5 6">
    <name type="scientific">Aspergillus wentii DTO 134E9</name>
    <dbReference type="NCBI Taxonomy" id="1073089"/>
    <lineage>
        <taxon>Eukaryota</taxon>
        <taxon>Fungi</taxon>
        <taxon>Dikarya</taxon>
        <taxon>Ascomycota</taxon>
        <taxon>Pezizomycotina</taxon>
        <taxon>Eurotiomycetes</taxon>
        <taxon>Eurotiomycetidae</taxon>
        <taxon>Eurotiales</taxon>
        <taxon>Aspergillaceae</taxon>
        <taxon>Aspergillus</taxon>
        <taxon>Aspergillus subgen. Cremei</taxon>
    </lineage>
</organism>
<dbReference type="InterPro" id="IPR051911">
    <property type="entry name" value="SDR_oxidoreductase"/>
</dbReference>
<dbReference type="PROSITE" id="PS00061">
    <property type="entry name" value="ADH_SHORT"/>
    <property type="match status" value="1"/>
</dbReference>
<dbReference type="GO" id="GO:0016491">
    <property type="term" value="F:oxidoreductase activity"/>
    <property type="evidence" value="ECO:0007669"/>
    <property type="project" value="UniProtKB-KW"/>
</dbReference>